<accession>D2RZ92</accession>
<dbReference type="InterPro" id="IPR029044">
    <property type="entry name" value="Nucleotide-diphossugar_trans"/>
</dbReference>
<dbReference type="RefSeq" id="WP_012942322.1">
    <property type="nucleotide sequence ID" value="NC_013743.1"/>
</dbReference>
<dbReference type="SUPFAM" id="SSF53448">
    <property type="entry name" value="Nucleotide-diphospho-sugar transferases"/>
    <property type="match status" value="1"/>
</dbReference>
<evidence type="ECO:0000259" key="1">
    <source>
        <dbReference type="Pfam" id="PF00535"/>
    </source>
</evidence>
<dbReference type="Pfam" id="PF00535">
    <property type="entry name" value="Glycos_transf_2"/>
    <property type="match status" value="1"/>
</dbReference>
<dbReference type="PANTHER" id="PTHR22916">
    <property type="entry name" value="GLYCOSYLTRANSFERASE"/>
    <property type="match status" value="1"/>
</dbReference>
<dbReference type="InterPro" id="IPR001173">
    <property type="entry name" value="Glyco_trans_2-like"/>
</dbReference>
<dbReference type="STRING" id="543526.Htur_1124"/>
<dbReference type="PANTHER" id="PTHR22916:SF3">
    <property type="entry name" value="UDP-GLCNAC:BETAGAL BETA-1,3-N-ACETYLGLUCOSAMINYLTRANSFERASE-LIKE PROTEIN 1"/>
    <property type="match status" value="1"/>
</dbReference>
<gene>
    <name evidence="2" type="ordered locus">Htur_1124</name>
</gene>
<reference evidence="2 3" key="1">
    <citation type="journal article" date="2010" name="Stand. Genomic Sci.">
        <title>Complete genome sequence of Haloterrigena turkmenica type strain (4k).</title>
        <authorList>
            <person name="Saunders E."/>
            <person name="Tindall B.J."/>
            <person name="Fahnrich R."/>
            <person name="Lapidus A."/>
            <person name="Copeland A."/>
            <person name="Del Rio T.G."/>
            <person name="Lucas S."/>
            <person name="Chen F."/>
            <person name="Tice H."/>
            <person name="Cheng J.F."/>
            <person name="Han C."/>
            <person name="Detter J.C."/>
            <person name="Bruce D."/>
            <person name="Goodwin L."/>
            <person name="Chain P."/>
            <person name="Pitluck S."/>
            <person name="Pati A."/>
            <person name="Ivanova N."/>
            <person name="Mavromatis K."/>
            <person name="Chen A."/>
            <person name="Palaniappan K."/>
            <person name="Land M."/>
            <person name="Hauser L."/>
            <person name="Chang Y.J."/>
            <person name="Jeffries C.D."/>
            <person name="Brettin T."/>
            <person name="Rohde M."/>
            <person name="Goker M."/>
            <person name="Bristow J."/>
            <person name="Eisen J.A."/>
            <person name="Markowitz V."/>
            <person name="Hugenholtz P."/>
            <person name="Klenk H.P."/>
            <person name="Kyrpides N.C."/>
        </authorList>
    </citation>
    <scope>NUCLEOTIDE SEQUENCE [LARGE SCALE GENOMIC DNA]</scope>
    <source>
        <strain evidence="3">ATCC 51198 / DSM 5511 / JCM 9101 / NCIMB 13204 / VKM B-1734 / 4k</strain>
    </source>
</reference>
<sequence length="103" mass="11701">MPSNTDLLEHNLERNGLAASRNPAVELACGEYICILDDDDRWEPDKIAKQLAVMESNPSCGVVYTGGLVRRNGRIVDRYVPSMDDEIYPRVLSRFDLKLYRVT</sequence>
<name>D2RZ92_HALTV</name>
<proteinExistence type="predicted"/>
<organism evidence="2 3">
    <name type="scientific">Haloterrigena turkmenica (strain ATCC 51198 / DSM 5511 / JCM 9101 / NCIMB 13204 / VKM B-1734 / 4k)</name>
    <name type="common">Halococcus turkmenicus</name>
    <dbReference type="NCBI Taxonomy" id="543526"/>
    <lineage>
        <taxon>Archaea</taxon>
        <taxon>Methanobacteriati</taxon>
        <taxon>Methanobacteriota</taxon>
        <taxon>Stenosarchaea group</taxon>
        <taxon>Halobacteria</taxon>
        <taxon>Halobacteriales</taxon>
        <taxon>Natrialbaceae</taxon>
        <taxon>Haloterrigena</taxon>
    </lineage>
</organism>
<dbReference type="eggNOG" id="arCOG01381">
    <property type="taxonomic scope" value="Archaea"/>
</dbReference>
<keyword evidence="3" id="KW-1185">Reference proteome</keyword>
<dbReference type="AlphaFoldDB" id="D2RZ92"/>
<protein>
    <recommendedName>
        <fullName evidence="1">Glycosyltransferase 2-like domain-containing protein</fullName>
    </recommendedName>
</protein>
<dbReference type="GO" id="GO:0016758">
    <property type="term" value="F:hexosyltransferase activity"/>
    <property type="evidence" value="ECO:0007669"/>
    <property type="project" value="UniProtKB-ARBA"/>
</dbReference>
<feature type="domain" description="Glycosyltransferase 2-like" evidence="1">
    <location>
        <begin position="13"/>
        <end position="79"/>
    </location>
</feature>
<dbReference type="KEGG" id="htu:Htur_1124"/>
<dbReference type="Proteomes" id="UP000001903">
    <property type="component" value="Chromosome"/>
</dbReference>
<evidence type="ECO:0000313" key="2">
    <source>
        <dbReference type="EMBL" id="ADB60016.1"/>
    </source>
</evidence>
<dbReference type="EMBL" id="CP001860">
    <property type="protein sequence ID" value="ADB60016.1"/>
    <property type="molecule type" value="Genomic_DNA"/>
</dbReference>
<dbReference type="HOGENOM" id="CLU_2257295_0_0_2"/>
<dbReference type="Gene3D" id="3.90.550.10">
    <property type="entry name" value="Spore Coat Polysaccharide Biosynthesis Protein SpsA, Chain A"/>
    <property type="match status" value="1"/>
</dbReference>
<dbReference type="GeneID" id="68053849"/>
<evidence type="ECO:0000313" key="3">
    <source>
        <dbReference type="Proteomes" id="UP000001903"/>
    </source>
</evidence>
<dbReference type="CDD" id="cd00761">
    <property type="entry name" value="Glyco_tranf_GTA_type"/>
    <property type="match status" value="1"/>
</dbReference>
<dbReference type="CAZy" id="GT2">
    <property type="family name" value="Glycosyltransferase Family 2"/>
</dbReference>